<dbReference type="Proteomes" id="UP000018888">
    <property type="component" value="Unassembled WGS sequence"/>
</dbReference>
<dbReference type="GO" id="GO:0005789">
    <property type="term" value="C:endoplasmic reticulum membrane"/>
    <property type="evidence" value="ECO:0007669"/>
    <property type="project" value="TreeGrafter"/>
</dbReference>
<dbReference type="EMBL" id="AUPC02000076">
    <property type="protein sequence ID" value="POG74027.1"/>
    <property type="molecule type" value="Genomic_DNA"/>
</dbReference>
<dbReference type="PANTHER" id="PTHR11102:SF160">
    <property type="entry name" value="ERAD-ASSOCIATED E3 UBIQUITIN-PROTEIN LIGASE COMPONENT HRD3"/>
    <property type="match status" value="1"/>
</dbReference>
<proteinExistence type="inferred from homology"/>
<evidence type="ECO:0000256" key="1">
    <source>
        <dbReference type="ARBA" id="ARBA00038101"/>
    </source>
</evidence>
<dbReference type="InterPro" id="IPR011990">
    <property type="entry name" value="TPR-like_helical_dom_sf"/>
</dbReference>
<dbReference type="SMART" id="SM00671">
    <property type="entry name" value="SEL1"/>
    <property type="match status" value="5"/>
</dbReference>
<organism evidence="2 3">
    <name type="scientific">Rhizophagus irregularis (strain DAOM 181602 / DAOM 197198 / MUCL 43194)</name>
    <name type="common">Arbuscular mycorrhizal fungus</name>
    <name type="synonym">Glomus intraradices</name>
    <dbReference type="NCBI Taxonomy" id="747089"/>
    <lineage>
        <taxon>Eukaryota</taxon>
        <taxon>Fungi</taxon>
        <taxon>Fungi incertae sedis</taxon>
        <taxon>Mucoromycota</taxon>
        <taxon>Glomeromycotina</taxon>
        <taxon>Glomeromycetes</taxon>
        <taxon>Glomerales</taxon>
        <taxon>Glomeraceae</taxon>
        <taxon>Rhizophagus</taxon>
    </lineage>
</organism>
<evidence type="ECO:0008006" key="4">
    <source>
        <dbReference type="Google" id="ProtNLM"/>
    </source>
</evidence>
<name>A0A2P4Q8S4_RHIID</name>
<evidence type="ECO:0000313" key="3">
    <source>
        <dbReference type="Proteomes" id="UP000018888"/>
    </source>
</evidence>
<dbReference type="InterPro" id="IPR006597">
    <property type="entry name" value="Sel1-like"/>
</dbReference>
<dbReference type="InterPro" id="IPR050767">
    <property type="entry name" value="Sel1_AlgK"/>
</dbReference>
<dbReference type="SUPFAM" id="SSF81901">
    <property type="entry name" value="HCP-like"/>
    <property type="match status" value="1"/>
</dbReference>
<reference evidence="2 3" key="2">
    <citation type="journal article" date="2018" name="New Phytol.">
        <title>High intraspecific genome diversity in the model arbuscular mycorrhizal symbiont Rhizophagus irregularis.</title>
        <authorList>
            <person name="Chen E.C.H."/>
            <person name="Morin E."/>
            <person name="Beaudet D."/>
            <person name="Noel J."/>
            <person name="Yildirir G."/>
            <person name="Ndikumana S."/>
            <person name="Charron P."/>
            <person name="St-Onge C."/>
            <person name="Giorgi J."/>
            <person name="Kruger M."/>
            <person name="Marton T."/>
            <person name="Ropars J."/>
            <person name="Grigoriev I.V."/>
            <person name="Hainaut M."/>
            <person name="Henrissat B."/>
            <person name="Roux C."/>
            <person name="Martin F."/>
            <person name="Corradi N."/>
        </authorList>
    </citation>
    <scope>NUCLEOTIDE SEQUENCE [LARGE SCALE GENOMIC DNA]</scope>
    <source>
        <strain evidence="2 3">DAOM 197198</strain>
    </source>
</reference>
<keyword evidence="3" id="KW-1185">Reference proteome</keyword>
<dbReference type="VEuPathDB" id="FungiDB:RhiirFUN_021243"/>
<dbReference type="GO" id="GO:0036503">
    <property type="term" value="P:ERAD pathway"/>
    <property type="evidence" value="ECO:0007669"/>
    <property type="project" value="TreeGrafter"/>
</dbReference>
<comment type="caution">
    <text evidence="2">The sequence shown here is derived from an EMBL/GenBank/DDBJ whole genome shotgun (WGS) entry which is preliminary data.</text>
</comment>
<accession>A0A2P4Q8S4</accession>
<reference evidence="2 3" key="1">
    <citation type="journal article" date="2013" name="Proc. Natl. Acad. Sci. U.S.A.">
        <title>Genome of an arbuscular mycorrhizal fungus provides insight into the oldest plant symbiosis.</title>
        <authorList>
            <person name="Tisserant E."/>
            <person name="Malbreil M."/>
            <person name="Kuo A."/>
            <person name="Kohler A."/>
            <person name="Symeonidi A."/>
            <person name="Balestrini R."/>
            <person name="Charron P."/>
            <person name="Duensing N."/>
            <person name="Frei Dit Frey N."/>
            <person name="Gianinazzi-Pearson V."/>
            <person name="Gilbert L.B."/>
            <person name="Handa Y."/>
            <person name="Herr J.R."/>
            <person name="Hijri M."/>
            <person name="Koul R."/>
            <person name="Kawaguchi M."/>
            <person name="Krajinski F."/>
            <person name="Lammers P.J."/>
            <person name="Masclaux F.G."/>
            <person name="Murat C."/>
            <person name="Morin E."/>
            <person name="Ndikumana S."/>
            <person name="Pagni M."/>
            <person name="Petitpierre D."/>
            <person name="Requena N."/>
            <person name="Rosikiewicz P."/>
            <person name="Riley R."/>
            <person name="Saito K."/>
            <person name="San Clemente H."/>
            <person name="Shapiro H."/>
            <person name="van Tuinen D."/>
            <person name="Becard G."/>
            <person name="Bonfante P."/>
            <person name="Paszkowski U."/>
            <person name="Shachar-Hill Y.Y."/>
            <person name="Tuskan G.A."/>
            <person name="Young P.W."/>
            <person name="Sanders I.R."/>
            <person name="Henrissat B."/>
            <person name="Rensing S.A."/>
            <person name="Grigoriev I.V."/>
            <person name="Corradi N."/>
            <person name="Roux C."/>
            <person name="Martin F."/>
        </authorList>
    </citation>
    <scope>NUCLEOTIDE SEQUENCE [LARGE SCALE GENOMIC DNA]</scope>
    <source>
        <strain evidence="2 3">DAOM 197198</strain>
    </source>
</reference>
<dbReference type="PANTHER" id="PTHR11102">
    <property type="entry name" value="SEL-1-LIKE PROTEIN"/>
    <property type="match status" value="1"/>
</dbReference>
<protein>
    <recommendedName>
        <fullName evidence="4">HCP-like protein</fullName>
    </recommendedName>
</protein>
<comment type="similarity">
    <text evidence="1">Belongs to the sel-1 family.</text>
</comment>
<dbReference type="AlphaFoldDB" id="A0A2P4Q8S4"/>
<gene>
    <name evidence="2" type="ORF">GLOIN_2v1771815</name>
</gene>
<sequence>MSSAVIIIPRRIQWEPGYLFHETEMQVNSEYYKIDDNHPQLLNKWKLASDNIDNNLLHEGLPQVIHYFNKMNIKEVEPTTQNINGNIYEEDLSVVIDELVNLNFKKINEGKERVVRKKQVFNCINNYKTNSQEIYNWLINNQNNSNSVYLLGYFNYNGIEINIDMQKAFELYQKAAELENDVAQFELANMYIDGEGTGLDYDKAFKIINKLAKKECPCAIVLLGYCYEKGIGTDINEQKAIELYQKGADLGSSSGINNLGCCYNNGIGTEVNMQKAFELYKKAAKLGNDFAQYNLALMYENGDGTENDMNEAIYWYEKSAEQGDPDAQNKLNFNEKCWNLNLSNRPTIIMLENIISEWIRYIDKFYKINRNGKYLYKVPNIDDQLKSDILEFVEVDKALMQEQAIVPIVQSHSQAYYTSHKLTEILIQEETQGLDCIIVD</sequence>
<dbReference type="Pfam" id="PF08238">
    <property type="entry name" value="Sel1"/>
    <property type="match status" value="5"/>
</dbReference>
<evidence type="ECO:0000313" key="2">
    <source>
        <dbReference type="EMBL" id="POG74027.1"/>
    </source>
</evidence>
<dbReference type="Gene3D" id="1.25.40.10">
    <property type="entry name" value="Tetratricopeptide repeat domain"/>
    <property type="match status" value="1"/>
</dbReference>